<sequence length="192" mass="21440">MARIELPDADLDYRPGWLGVAAAARLFATLRDAVPWEVHRIRLFGREHASPRLSCWIGDPAAVYRYSGTRFAPHPWLPDLAALRERLCAELGAPFNSVLANLYRDGRDAMGWHSDDEPELGPAPVIVSVSLGTPRRFVLKHRRDPALRYALVLEPGSLLVMAGATQRHWKHALPRTAKPVGARINLTFRQVG</sequence>
<organism evidence="10 11">
    <name type="scientific">Vulcaniibacterium thermophilum</name>
    <dbReference type="NCBI Taxonomy" id="1169913"/>
    <lineage>
        <taxon>Bacteria</taxon>
        <taxon>Pseudomonadati</taxon>
        <taxon>Pseudomonadota</taxon>
        <taxon>Gammaproteobacteria</taxon>
        <taxon>Lysobacterales</taxon>
        <taxon>Lysobacteraceae</taxon>
        <taxon>Vulcaniibacterium</taxon>
    </lineage>
</organism>
<evidence type="ECO:0000256" key="8">
    <source>
        <dbReference type="ARBA" id="ARBA00023204"/>
    </source>
</evidence>
<dbReference type="GO" id="GO:0016705">
    <property type="term" value="F:oxidoreductase activity, acting on paired donors, with incorporation or reduction of molecular oxygen"/>
    <property type="evidence" value="ECO:0007669"/>
    <property type="project" value="UniProtKB-ARBA"/>
</dbReference>
<dbReference type="InterPro" id="IPR037151">
    <property type="entry name" value="AlkB-like_sf"/>
</dbReference>
<dbReference type="GO" id="GO:0032451">
    <property type="term" value="F:demethylase activity"/>
    <property type="evidence" value="ECO:0007669"/>
    <property type="project" value="UniProtKB-ARBA"/>
</dbReference>
<reference evidence="10" key="2">
    <citation type="submission" date="2020-09" db="EMBL/GenBank/DDBJ databases">
        <authorList>
            <person name="Sun Q."/>
            <person name="Kim S."/>
        </authorList>
    </citation>
    <scope>NUCLEOTIDE SEQUENCE</scope>
    <source>
        <strain evidence="10">KCTC 32020</strain>
    </source>
</reference>
<proteinExistence type="predicted"/>
<keyword evidence="4" id="KW-0460">Magnesium</keyword>
<keyword evidence="10" id="KW-0808">Transferase</keyword>
<dbReference type="InterPro" id="IPR005123">
    <property type="entry name" value="Oxoglu/Fe-dep_dioxygenase_dom"/>
</dbReference>
<evidence type="ECO:0000259" key="9">
    <source>
        <dbReference type="PROSITE" id="PS51471"/>
    </source>
</evidence>
<dbReference type="GO" id="GO:0140097">
    <property type="term" value="F:catalytic activity, acting on DNA"/>
    <property type="evidence" value="ECO:0007669"/>
    <property type="project" value="UniProtKB-ARBA"/>
</dbReference>
<keyword evidence="8" id="KW-0234">DNA repair</keyword>
<keyword evidence="10" id="KW-0489">Methyltransferase</keyword>
<keyword evidence="11" id="KW-1185">Reference proteome</keyword>
<dbReference type="RefSeq" id="WP_146473543.1">
    <property type="nucleotide sequence ID" value="NZ_BNCF01000015.1"/>
</dbReference>
<dbReference type="InterPro" id="IPR032854">
    <property type="entry name" value="ALKBH3"/>
</dbReference>
<evidence type="ECO:0000313" key="11">
    <source>
        <dbReference type="Proteomes" id="UP000636453"/>
    </source>
</evidence>
<keyword evidence="5" id="KW-0223">Dioxygenase</keyword>
<evidence type="ECO:0000256" key="6">
    <source>
        <dbReference type="ARBA" id="ARBA00023002"/>
    </source>
</evidence>
<dbReference type="GO" id="GO:0051213">
    <property type="term" value="F:dioxygenase activity"/>
    <property type="evidence" value="ECO:0007669"/>
    <property type="project" value="UniProtKB-KW"/>
</dbReference>
<dbReference type="Pfam" id="PF13532">
    <property type="entry name" value="2OG-FeII_Oxy_2"/>
    <property type="match status" value="1"/>
</dbReference>
<evidence type="ECO:0000256" key="1">
    <source>
        <dbReference type="ARBA" id="ARBA00001954"/>
    </source>
</evidence>
<keyword evidence="6" id="KW-0560">Oxidoreductase</keyword>
<dbReference type="OrthoDB" id="190276at2"/>
<dbReference type="FunFam" id="2.60.120.590:FF:000004">
    <property type="entry name" value="DNA oxidative demethylase ALKBH2"/>
    <property type="match status" value="1"/>
</dbReference>
<dbReference type="Proteomes" id="UP000636453">
    <property type="component" value="Unassembled WGS sequence"/>
</dbReference>
<dbReference type="GO" id="GO:0016787">
    <property type="term" value="F:hydrolase activity"/>
    <property type="evidence" value="ECO:0007669"/>
    <property type="project" value="UniProtKB-ARBA"/>
</dbReference>
<dbReference type="GO" id="GO:0006307">
    <property type="term" value="P:DNA alkylation repair"/>
    <property type="evidence" value="ECO:0007669"/>
    <property type="project" value="InterPro"/>
</dbReference>
<keyword evidence="7" id="KW-0408">Iron</keyword>
<dbReference type="GO" id="GO:0008168">
    <property type="term" value="F:methyltransferase activity"/>
    <property type="evidence" value="ECO:0007669"/>
    <property type="project" value="UniProtKB-KW"/>
</dbReference>
<dbReference type="Gene3D" id="2.60.120.590">
    <property type="entry name" value="Alpha-ketoglutarate-dependent dioxygenase AlkB-like"/>
    <property type="match status" value="1"/>
</dbReference>
<evidence type="ECO:0000313" key="10">
    <source>
        <dbReference type="EMBL" id="GHE41333.1"/>
    </source>
</evidence>
<keyword evidence="3" id="KW-0227">DNA damage</keyword>
<dbReference type="PANTHER" id="PTHR31212:SF4">
    <property type="entry name" value="ALPHA-KETOGLUTARATE-DEPENDENT DIOXYGENASE ALKB HOMOLOG 3"/>
    <property type="match status" value="1"/>
</dbReference>
<dbReference type="AlphaFoldDB" id="A0A918Z8G9"/>
<gene>
    <name evidence="10" type="primary">alkB</name>
    <name evidence="10" type="ORF">GCM10007167_24130</name>
</gene>
<dbReference type="InterPro" id="IPR027450">
    <property type="entry name" value="AlkB-like"/>
</dbReference>
<feature type="domain" description="Fe2OG dioxygenase" evidence="9">
    <location>
        <begin position="94"/>
        <end position="192"/>
    </location>
</feature>
<keyword evidence="2" id="KW-0479">Metal-binding</keyword>
<evidence type="ECO:0000256" key="7">
    <source>
        <dbReference type="ARBA" id="ARBA00023004"/>
    </source>
</evidence>
<evidence type="ECO:0000256" key="5">
    <source>
        <dbReference type="ARBA" id="ARBA00022964"/>
    </source>
</evidence>
<reference evidence="10" key="1">
    <citation type="journal article" date="2014" name="Int. J. Syst. Evol. Microbiol.">
        <title>Complete genome sequence of Corynebacterium casei LMG S-19264T (=DSM 44701T), isolated from a smear-ripened cheese.</title>
        <authorList>
            <consortium name="US DOE Joint Genome Institute (JGI-PGF)"/>
            <person name="Walter F."/>
            <person name="Albersmeier A."/>
            <person name="Kalinowski J."/>
            <person name="Ruckert C."/>
        </authorList>
    </citation>
    <scope>NUCLEOTIDE SEQUENCE</scope>
    <source>
        <strain evidence="10">KCTC 32020</strain>
    </source>
</reference>
<dbReference type="GO" id="GO:0032259">
    <property type="term" value="P:methylation"/>
    <property type="evidence" value="ECO:0007669"/>
    <property type="project" value="UniProtKB-KW"/>
</dbReference>
<accession>A0A918Z8G9</accession>
<comment type="cofactor">
    <cofactor evidence="1">
        <name>Fe(2+)</name>
        <dbReference type="ChEBI" id="CHEBI:29033"/>
    </cofactor>
</comment>
<protein>
    <submittedName>
        <fullName evidence="10">DNA methylase</fullName>
    </submittedName>
</protein>
<dbReference type="EMBL" id="BNCF01000015">
    <property type="protein sequence ID" value="GHE41333.1"/>
    <property type="molecule type" value="Genomic_DNA"/>
</dbReference>
<name>A0A918Z8G9_9GAMM</name>
<dbReference type="GO" id="GO:0046872">
    <property type="term" value="F:metal ion binding"/>
    <property type="evidence" value="ECO:0007669"/>
    <property type="project" value="UniProtKB-KW"/>
</dbReference>
<evidence type="ECO:0000256" key="2">
    <source>
        <dbReference type="ARBA" id="ARBA00022723"/>
    </source>
</evidence>
<dbReference type="SUPFAM" id="SSF51197">
    <property type="entry name" value="Clavaminate synthase-like"/>
    <property type="match status" value="1"/>
</dbReference>
<evidence type="ECO:0000256" key="4">
    <source>
        <dbReference type="ARBA" id="ARBA00022842"/>
    </source>
</evidence>
<evidence type="ECO:0000256" key="3">
    <source>
        <dbReference type="ARBA" id="ARBA00022763"/>
    </source>
</evidence>
<comment type="caution">
    <text evidence="10">The sequence shown here is derived from an EMBL/GenBank/DDBJ whole genome shotgun (WGS) entry which is preliminary data.</text>
</comment>
<dbReference type="PANTHER" id="PTHR31212">
    <property type="entry name" value="ALPHA-KETOGLUTARATE-DEPENDENT DIOXYGENASE ALKB HOMOLOG 3"/>
    <property type="match status" value="1"/>
</dbReference>
<dbReference type="PROSITE" id="PS51471">
    <property type="entry name" value="FE2OG_OXY"/>
    <property type="match status" value="1"/>
</dbReference>